<feature type="compositionally biased region" description="Basic and acidic residues" evidence="1">
    <location>
        <begin position="264"/>
        <end position="273"/>
    </location>
</feature>
<accession>A0A6J4K5D3</accession>
<feature type="compositionally biased region" description="Basic residues" evidence="1">
    <location>
        <begin position="18"/>
        <end position="37"/>
    </location>
</feature>
<dbReference type="AlphaFoldDB" id="A0A6J4K5D3"/>
<proteinExistence type="predicted"/>
<feature type="compositionally biased region" description="Gly residues" evidence="1">
    <location>
        <begin position="178"/>
        <end position="199"/>
    </location>
</feature>
<feature type="non-terminal residue" evidence="2">
    <location>
        <position position="1"/>
    </location>
</feature>
<dbReference type="EC" id="1.4.3.19" evidence="2"/>
<reference evidence="2" key="1">
    <citation type="submission" date="2020-02" db="EMBL/GenBank/DDBJ databases">
        <authorList>
            <person name="Meier V. D."/>
        </authorList>
    </citation>
    <scope>NUCLEOTIDE SEQUENCE</scope>
    <source>
        <strain evidence="2">AVDCRST_MAG89</strain>
    </source>
</reference>
<feature type="compositionally biased region" description="Low complexity" evidence="1">
    <location>
        <begin position="60"/>
        <end position="72"/>
    </location>
</feature>
<feature type="compositionally biased region" description="Basic and acidic residues" evidence="1">
    <location>
        <begin position="82"/>
        <end position="93"/>
    </location>
</feature>
<feature type="region of interest" description="Disordered" evidence="1">
    <location>
        <begin position="1"/>
        <end position="111"/>
    </location>
</feature>
<sequence>ERREHRRRGDRRRGSDRVRHRPPRGSRRAFRRRGGARHPRDGGVVGRRGNAFPAGRGERAGALPGPAGACPRDLSRLRRRAARGDGRGRELRGRGHALGCPAGGGRRGAPRAVAVAVRGGPARRTVVRGAGAGSGAGPFVRRADGASLSRRPPGGQPRAGPGAVVRGGTGGRRIPAGRPGGAAASGGRPGRGGGTGGGRAHPRGRSRPGGRRLGGDDGGASPARPGAAGARAAPGAGGGTPPVPPRGGLAALLSRPPRNGAGDRGSDGGEHRLSQGGDALGRAPADRRRGGDR</sequence>
<feature type="region of interest" description="Disordered" evidence="1">
    <location>
        <begin position="126"/>
        <end position="293"/>
    </location>
</feature>
<evidence type="ECO:0000313" key="2">
    <source>
        <dbReference type="EMBL" id="CAA9296606.1"/>
    </source>
</evidence>
<gene>
    <name evidence="2" type="ORF">AVDCRST_MAG89-172</name>
</gene>
<organism evidence="2">
    <name type="scientific">uncultured Gemmatimonadota bacterium</name>
    <dbReference type="NCBI Taxonomy" id="203437"/>
    <lineage>
        <taxon>Bacteria</taxon>
        <taxon>Pseudomonadati</taxon>
        <taxon>Gemmatimonadota</taxon>
        <taxon>environmental samples</taxon>
    </lineage>
</organism>
<dbReference type="EMBL" id="CADCTV010000038">
    <property type="protein sequence ID" value="CAA9296606.1"/>
    <property type="molecule type" value="Genomic_DNA"/>
</dbReference>
<feature type="compositionally biased region" description="Basic residues" evidence="1">
    <location>
        <begin position="1"/>
        <end position="11"/>
    </location>
</feature>
<feature type="compositionally biased region" description="Low complexity" evidence="1">
    <location>
        <begin position="219"/>
        <end position="234"/>
    </location>
</feature>
<protein>
    <submittedName>
        <fullName evidence="2">Glycine oxidase ThiO</fullName>
        <ecNumber evidence="2">1.4.3.19</ecNumber>
    </submittedName>
</protein>
<feature type="compositionally biased region" description="Basic and acidic residues" evidence="1">
    <location>
        <begin position="284"/>
        <end position="293"/>
    </location>
</feature>
<feature type="compositionally biased region" description="Low complexity" evidence="1">
    <location>
        <begin position="150"/>
        <end position="164"/>
    </location>
</feature>
<feature type="compositionally biased region" description="Basic residues" evidence="1">
    <location>
        <begin position="200"/>
        <end position="210"/>
    </location>
</feature>
<dbReference type="GO" id="GO:0043799">
    <property type="term" value="F:glycine oxidase activity"/>
    <property type="evidence" value="ECO:0007669"/>
    <property type="project" value="UniProtKB-EC"/>
</dbReference>
<evidence type="ECO:0000256" key="1">
    <source>
        <dbReference type="SAM" id="MobiDB-lite"/>
    </source>
</evidence>
<name>A0A6J4K5D3_9BACT</name>
<keyword evidence="2" id="KW-0560">Oxidoreductase</keyword>
<feature type="non-terminal residue" evidence="2">
    <location>
        <position position="293"/>
    </location>
</feature>